<evidence type="ECO:0000256" key="1">
    <source>
        <dbReference type="SAM" id="MobiDB-lite"/>
    </source>
</evidence>
<dbReference type="OMA" id="DQSVATW"/>
<dbReference type="PaxDb" id="35128-Thaps22624"/>
<dbReference type="KEGG" id="tps:THAPSDRAFT_22624"/>
<feature type="region of interest" description="Disordered" evidence="1">
    <location>
        <begin position="1345"/>
        <end position="1365"/>
    </location>
</feature>
<feature type="compositionally biased region" description="Low complexity" evidence="1">
    <location>
        <begin position="177"/>
        <end position="186"/>
    </location>
</feature>
<protein>
    <submittedName>
        <fullName evidence="2">Uncharacterized protein</fullName>
    </submittedName>
</protein>
<accession>B8C260</accession>
<feature type="region of interest" description="Disordered" evidence="1">
    <location>
        <begin position="1438"/>
        <end position="1463"/>
    </location>
</feature>
<feature type="region of interest" description="Disordered" evidence="1">
    <location>
        <begin position="303"/>
        <end position="324"/>
    </location>
</feature>
<gene>
    <name evidence="2" type="ORF">THAPSDRAFT_22624</name>
</gene>
<feature type="compositionally biased region" description="Low complexity" evidence="1">
    <location>
        <begin position="1284"/>
        <end position="1300"/>
    </location>
</feature>
<feature type="region of interest" description="Disordered" evidence="1">
    <location>
        <begin position="1"/>
        <end position="186"/>
    </location>
</feature>
<feature type="compositionally biased region" description="Acidic residues" evidence="1">
    <location>
        <begin position="1150"/>
        <end position="1159"/>
    </location>
</feature>
<feature type="region of interest" description="Disordered" evidence="1">
    <location>
        <begin position="406"/>
        <end position="431"/>
    </location>
</feature>
<feature type="compositionally biased region" description="Gly residues" evidence="1">
    <location>
        <begin position="239"/>
        <end position="250"/>
    </location>
</feature>
<feature type="compositionally biased region" description="Acidic residues" evidence="1">
    <location>
        <begin position="1218"/>
        <end position="1231"/>
    </location>
</feature>
<feature type="compositionally biased region" description="Basic and acidic residues" evidence="1">
    <location>
        <begin position="28"/>
        <end position="41"/>
    </location>
</feature>
<dbReference type="EMBL" id="CM000642">
    <property type="protein sequence ID" value="EED91888.1"/>
    <property type="molecule type" value="Genomic_DNA"/>
</dbReference>
<reference evidence="2 3" key="1">
    <citation type="journal article" date="2004" name="Science">
        <title>The genome of the diatom Thalassiosira pseudonana: ecology, evolution, and metabolism.</title>
        <authorList>
            <person name="Armbrust E.V."/>
            <person name="Berges J.A."/>
            <person name="Bowler C."/>
            <person name="Green B.R."/>
            <person name="Martinez D."/>
            <person name="Putnam N.H."/>
            <person name="Zhou S."/>
            <person name="Allen A.E."/>
            <person name="Apt K.E."/>
            <person name="Bechner M."/>
            <person name="Brzezinski M.A."/>
            <person name="Chaal B.K."/>
            <person name="Chiovitti A."/>
            <person name="Davis A.K."/>
            <person name="Demarest M.S."/>
            <person name="Detter J.C."/>
            <person name="Glavina T."/>
            <person name="Goodstein D."/>
            <person name="Hadi M.Z."/>
            <person name="Hellsten U."/>
            <person name="Hildebrand M."/>
            <person name="Jenkins B.D."/>
            <person name="Jurka J."/>
            <person name="Kapitonov V.V."/>
            <person name="Kroger N."/>
            <person name="Lau W.W."/>
            <person name="Lane T.W."/>
            <person name="Larimer F.W."/>
            <person name="Lippmeier J.C."/>
            <person name="Lucas S."/>
            <person name="Medina M."/>
            <person name="Montsant A."/>
            <person name="Obornik M."/>
            <person name="Parker M.S."/>
            <person name="Palenik B."/>
            <person name="Pazour G.J."/>
            <person name="Richardson P.M."/>
            <person name="Rynearson T.A."/>
            <person name="Saito M.A."/>
            <person name="Schwartz D.C."/>
            <person name="Thamatrakoln K."/>
            <person name="Valentin K."/>
            <person name="Vardi A."/>
            <person name="Wilkerson F.P."/>
            <person name="Rokhsar D.S."/>
        </authorList>
    </citation>
    <scope>NUCLEOTIDE SEQUENCE [LARGE SCALE GENOMIC DNA]</scope>
    <source>
        <strain evidence="2 3">CCMP1335</strain>
    </source>
</reference>
<dbReference type="RefSeq" id="XP_002290136.1">
    <property type="nucleotide sequence ID" value="XM_002290100.1"/>
</dbReference>
<feature type="compositionally biased region" description="Basic residues" evidence="1">
    <location>
        <begin position="304"/>
        <end position="320"/>
    </location>
</feature>
<reference evidence="2 3" key="2">
    <citation type="journal article" date="2008" name="Nature">
        <title>The Phaeodactylum genome reveals the evolutionary history of diatom genomes.</title>
        <authorList>
            <person name="Bowler C."/>
            <person name="Allen A.E."/>
            <person name="Badger J.H."/>
            <person name="Grimwood J."/>
            <person name="Jabbari K."/>
            <person name="Kuo A."/>
            <person name="Maheswari U."/>
            <person name="Martens C."/>
            <person name="Maumus F."/>
            <person name="Otillar R.P."/>
            <person name="Rayko E."/>
            <person name="Salamov A."/>
            <person name="Vandepoele K."/>
            <person name="Beszteri B."/>
            <person name="Gruber A."/>
            <person name="Heijde M."/>
            <person name="Katinka M."/>
            <person name="Mock T."/>
            <person name="Valentin K."/>
            <person name="Verret F."/>
            <person name="Berges J.A."/>
            <person name="Brownlee C."/>
            <person name="Cadoret J.P."/>
            <person name="Chiovitti A."/>
            <person name="Choi C.J."/>
            <person name="Coesel S."/>
            <person name="De Martino A."/>
            <person name="Detter J.C."/>
            <person name="Durkin C."/>
            <person name="Falciatore A."/>
            <person name="Fournet J."/>
            <person name="Haruta M."/>
            <person name="Huysman M.J."/>
            <person name="Jenkins B.D."/>
            <person name="Jiroutova K."/>
            <person name="Jorgensen R.E."/>
            <person name="Joubert Y."/>
            <person name="Kaplan A."/>
            <person name="Kroger N."/>
            <person name="Kroth P.G."/>
            <person name="La Roche J."/>
            <person name="Lindquist E."/>
            <person name="Lommer M."/>
            <person name="Martin-Jezequel V."/>
            <person name="Lopez P.J."/>
            <person name="Lucas S."/>
            <person name="Mangogna M."/>
            <person name="McGinnis K."/>
            <person name="Medlin L.K."/>
            <person name="Montsant A."/>
            <person name="Oudot-Le Secq M.P."/>
            <person name="Napoli C."/>
            <person name="Obornik M."/>
            <person name="Parker M.S."/>
            <person name="Petit J.L."/>
            <person name="Porcel B.M."/>
            <person name="Poulsen N."/>
            <person name="Robison M."/>
            <person name="Rychlewski L."/>
            <person name="Rynearson T.A."/>
            <person name="Schmutz J."/>
            <person name="Shapiro H."/>
            <person name="Siaut M."/>
            <person name="Stanley M."/>
            <person name="Sussman M.R."/>
            <person name="Taylor A.R."/>
            <person name="Vardi A."/>
            <person name="von Dassow P."/>
            <person name="Vyverman W."/>
            <person name="Willis A."/>
            <person name="Wyrwicz L.S."/>
            <person name="Rokhsar D.S."/>
            <person name="Weissenbach J."/>
            <person name="Armbrust E.V."/>
            <person name="Green B.R."/>
            <person name="Van de Peer Y."/>
            <person name="Grigoriev I.V."/>
        </authorList>
    </citation>
    <scope>NUCLEOTIDE SEQUENCE [LARGE SCALE GENOMIC DNA]</scope>
    <source>
        <strain evidence="2 3">CCMP1335</strain>
    </source>
</reference>
<evidence type="ECO:0000313" key="3">
    <source>
        <dbReference type="Proteomes" id="UP000001449"/>
    </source>
</evidence>
<feature type="region of interest" description="Disordered" evidence="1">
    <location>
        <begin position="1113"/>
        <end position="1176"/>
    </location>
</feature>
<feature type="compositionally biased region" description="Polar residues" evidence="1">
    <location>
        <begin position="638"/>
        <end position="650"/>
    </location>
</feature>
<sequence>MDATTNSNCDTIDTTPVAKTSNASPSYLEEKISSMTERGEELPSSLDLPLTSSASGAGVDVGSEGVEVTATNSMNNDNFPSQRLMSGLSASEGESVNLEDFYEEPTTPKSSTPRSKTVLDTAQHHRGVVPIESTAPSADDFMATPVASGSHLLINTPPDGNRDIGAPNTEENDTPTSSNNNNNISSQIASPKAVDWIPQQNSNAANDSSMSTSGVTSAAVKMSDDVTETSYTTMTTVGDFGGSVTEGGRAGNNSSVNPPSLLMVDESTDPVPYAQSTTPAAAAAAASSSSGGILRGALQTTTPRHNKLRGARSPRPPRHMRAVDWCPPSSSSLGVASTRGSAAAVGVAGSSFGGTGNMSTTSGANVASDKTAVTSRAVRLGDDATVTTFATMTTMGDAGSILEADMEEEEDDSSAGSGRSTSSGEDDSVDGEEYDEFMEPIGEEDNLVDKLPSFTGAGTSVVSGVTTQAVRMAGDCDRSITSYATVTTFGDLGSIYEGARWHQEEEEEEEAVPTANGENEDAVVDKVPSLTSTPGTSVISGATNQRVIGDDQSVVTWASAVPDDHVNEHVVDKTPSFTEKSGEGVTIISGTTENAVRAQDDQSVVTWATFTTAGAMQESYAVDRVPSVSNRPSSSISGNTTHALKSPDDQSVATWNTMTTAGARQESYAVDRVPSSSNNIQESVSGNTTNAIKFSDDQSVATWNTMTTAGARQESYAVDRVPSFSIRALSSVSGNTTNAIKDSADQSVATWNTVTTAGGVGGQAVDRVPSFTSAGATSIVTNETVQMGDNQSIQTWTTTNTMGGQMTGNMVDHVPSYVSGEAPQSSTISVPTTRAVQDERSVLTFTTNATAGERGIQEVVDRIPTYAGGAGRSVVSGITSQAVRMSDDRSVLTFNTMTEAGDLENTHEHQISDQSASSDLDRAVVDRLPSSAVGGTSVVSGRTDYAVRASEDQSIATWNTMTTAGAGQYAVEENEGEIDDSVSSSSRPMAPGILRESRHNRPSALRENRGFRSPTTSSYAAPEVPLPPINAGESVSNAHILRAITDLRFHVDYRIGELRELNRRDSERVLLVVQQEQAKRTALEARLHSQLILQSESMVAMELKLLRLEAQVANRESQRQRRQPGVGGIPVTDRLPPIAATPSTPNRSDEEADSFEELDLTPRANRQGVGFHGGLNRGPIAVVTRSGASVASAVTATSFADGDFTRLHEDDARRSDGSEDGDVEDEMDDNNDGSASTPTHNSNNRISNLESILLNPITAPGQNDQGISTRAVRGDTDGMSSLPTSVTSTTMASTVVTSTTRGESVGLMRSSSRASEEDMMPLEEDNEADGNAAVLRARNSDDILDISTDGVQQDRPRSRSQSPLTVQSAATETLGTQSIASASLGPSILSTAAVASSRSFGTRRANAAIAALERNNEGRPLANRVVSFTTNDMREELAPTQEQDGGADSITMPDDLDTFSETAGRWREEYEARLDAVYKRMGN</sequence>
<feature type="compositionally biased region" description="Low complexity" evidence="1">
    <location>
        <begin position="105"/>
        <end position="116"/>
    </location>
</feature>
<dbReference type="HOGENOM" id="CLU_249567_0_0_1"/>
<feature type="compositionally biased region" description="Basic and acidic residues" evidence="1">
    <location>
        <begin position="1208"/>
        <end position="1217"/>
    </location>
</feature>
<feature type="region of interest" description="Disordered" evidence="1">
    <location>
        <begin position="1258"/>
        <end position="1320"/>
    </location>
</feature>
<evidence type="ECO:0000313" key="2">
    <source>
        <dbReference type="EMBL" id="EED91888.1"/>
    </source>
</evidence>
<feature type="region of interest" description="Disordered" evidence="1">
    <location>
        <begin position="630"/>
        <end position="650"/>
    </location>
</feature>
<feature type="compositionally biased region" description="Polar residues" evidence="1">
    <location>
        <begin position="69"/>
        <end position="94"/>
    </location>
</feature>
<feature type="region of interest" description="Disordered" evidence="1">
    <location>
        <begin position="234"/>
        <end position="265"/>
    </location>
</feature>
<feature type="compositionally biased region" description="Basic and acidic residues" evidence="1">
    <location>
        <begin position="995"/>
        <end position="1010"/>
    </location>
</feature>
<feature type="compositionally biased region" description="Polar residues" evidence="1">
    <location>
        <begin position="1"/>
        <end position="25"/>
    </location>
</feature>
<dbReference type="GeneID" id="7451768"/>
<feature type="region of interest" description="Disordered" evidence="1">
    <location>
        <begin position="1208"/>
        <end position="1244"/>
    </location>
</feature>
<dbReference type="eggNOG" id="ENOG502T7JF">
    <property type="taxonomic scope" value="Eukaryota"/>
</dbReference>
<feature type="compositionally biased region" description="Low complexity" evidence="1">
    <location>
        <begin position="42"/>
        <end position="68"/>
    </location>
</feature>
<feature type="compositionally biased region" description="Polar residues" evidence="1">
    <location>
        <begin position="1234"/>
        <end position="1244"/>
    </location>
</feature>
<dbReference type="InParanoid" id="B8C260"/>
<name>B8C260_THAPS</name>
<organism evidence="2 3">
    <name type="scientific">Thalassiosira pseudonana</name>
    <name type="common">Marine diatom</name>
    <name type="synonym">Cyclotella nana</name>
    <dbReference type="NCBI Taxonomy" id="35128"/>
    <lineage>
        <taxon>Eukaryota</taxon>
        <taxon>Sar</taxon>
        <taxon>Stramenopiles</taxon>
        <taxon>Ochrophyta</taxon>
        <taxon>Bacillariophyta</taxon>
        <taxon>Coscinodiscophyceae</taxon>
        <taxon>Thalassiosirophycidae</taxon>
        <taxon>Thalassiosirales</taxon>
        <taxon>Thalassiosiraceae</taxon>
        <taxon>Thalassiosira</taxon>
    </lineage>
</organism>
<dbReference type="Proteomes" id="UP000001449">
    <property type="component" value="Chromosome 5"/>
</dbReference>
<keyword evidence="3" id="KW-1185">Reference proteome</keyword>
<proteinExistence type="predicted"/>
<feature type="region of interest" description="Disordered" evidence="1">
    <location>
        <begin position="975"/>
        <end position="1023"/>
    </location>
</feature>
<feature type="compositionally biased region" description="Low complexity" evidence="1">
    <location>
        <begin position="414"/>
        <end position="423"/>
    </location>
</feature>